<dbReference type="Gene3D" id="2.100.10.50">
    <property type="match status" value="1"/>
</dbReference>
<dbReference type="InterPro" id="IPR018798">
    <property type="entry name" value="MVB12A/B"/>
</dbReference>
<dbReference type="InterPro" id="IPR023341">
    <property type="entry name" value="MABP"/>
</dbReference>
<dbReference type="PROSITE" id="PS50211">
    <property type="entry name" value="DENN"/>
    <property type="match status" value="1"/>
</dbReference>
<dbReference type="OrthoDB" id="75250at2759"/>
<accession>A0A7D9IUX9</accession>
<dbReference type="AlphaFoldDB" id="A0A7D9IUX9"/>
<dbReference type="GO" id="GO:0032483">
    <property type="term" value="P:regulation of Rab protein signal transduction"/>
    <property type="evidence" value="ECO:0007669"/>
    <property type="project" value="TreeGrafter"/>
</dbReference>
<proteinExistence type="predicted"/>
<dbReference type="EMBL" id="CACRXK020010395">
    <property type="protein sequence ID" value="CAB4019303.1"/>
    <property type="molecule type" value="Genomic_DNA"/>
</dbReference>
<dbReference type="InterPro" id="IPR051696">
    <property type="entry name" value="DENN_Domain_GEFs"/>
</dbReference>
<keyword evidence="1" id="KW-0344">Guanine-nucleotide releasing factor</keyword>
<dbReference type="PROSITE" id="PS51498">
    <property type="entry name" value="MABP"/>
    <property type="match status" value="1"/>
</dbReference>
<dbReference type="Proteomes" id="UP001152795">
    <property type="component" value="Unassembled WGS sequence"/>
</dbReference>
<dbReference type="SMART" id="SM00800">
    <property type="entry name" value="uDENN"/>
    <property type="match status" value="1"/>
</dbReference>
<dbReference type="Pfam" id="PF10240">
    <property type="entry name" value="DUF2464"/>
    <property type="match status" value="1"/>
</dbReference>
<evidence type="ECO:0000313" key="3">
    <source>
        <dbReference type="Proteomes" id="UP001152795"/>
    </source>
</evidence>
<dbReference type="GO" id="GO:0005085">
    <property type="term" value="F:guanyl-nucleotide exchange factor activity"/>
    <property type="evidence" value="ECO:0007669"/>
    <property type="project" value="UniProtKB-KW"/>
</dbReference>
<sequence length="273" mass="30200">MADNEKPQKVADYFVVAGLGRNTKQILEAEGTRVDPITDITVIFKNKGETPPEGFTCVEKTPSGFSADLNSGSLRSESCFLCYRRGRDKPPIVDIGVLYEGKERLIEGCDILDTTPQGHSANISDSASNGIFITYRRSSSKVTHTSLAVTHINVIITSKGEKTPHAFCLIQRNLNKGMVSSDVYLCYRKSPARPHCITYEAEILSRYPQQDVAGFPLPEQVPRFCLPMGAIVECWPRKSPHPLPIFSSFILTGAEGQKVGTTNSLYTLERELR</sequence>
<dbReference type="Pfam" id="PF03456">
    <property type="entry name" value="uDENN"/>
    <property type="match status" value="1"/>
</dbReference>
<gene>
    <name evidence="2" type="ORF">PACLA_8A022866</name>
</gene>
<comment type="caution">
    <text evidence="2">The sequence shown here is derived from an EMBL/GenBank/DDBJ whole genome shotgun (WGS) entry which is preliminary data.</text>
</comment>
<dbReference type="InterPro" id="IPR037516">
    <property type="entry name" value="Tripartite_DENN"/>
</dbReference>
<dbReference type="GO" id="GO:0000813">
    <property type="term" value="C:ESCRT I complex"/>
    <property type="evidence" value="ECO:0007669"/>
    <property type="project" value="InterPro"/>
</dbReference>
<name>A0A7D9IUX9_PARCT</name>
<evidence type="ECO:0000313" key="2">
    <source>
        <dbReference type="EMBL" id="CAB4019303.1"/>
    </source>
</evidence>
<reference evidence="2" key="1">
    <citation type="submission" date="2020-04" db="EMBL/GenBank/DDBJ databases">
        <authorList>
            <person name="Alioto T."/>
            <person name="Alioto T."/>
            <person name="Gomez Garrido J."/>
        </authorList>
    </citation>
    <scope>NUCLEOTIDE SEQUENCE</scope>
    <source>
        <strain evidence="2">A484AB</strain>
    </source>
</reference>
<dbReference type="InterPro" id="IPR005113">
    <property type="entry name" value="uDENN_dom"/>
</dbReference>
<protein>
    <submittedName>
        <fullName evidence="2">C-myc promoter-binding -like, partial</fullName>
    </submittedName>
</protein>
<dbReference type="PANTHER" id="PTHR12296">
    <property type="entry name" value="DENN DOMAIN-CONTAINING PROTEIN 4"/>
    <property type="match status" value="1"/>
</dbReference>
<keyword evidence="3" id="KW-1185">Reference proteome</keyword>
<dbReference type="PANTHER" id="PTHR12296:SF30">
    <property type="entry name" value="DENN DOMAIN-CONTAINING PROTEIN CRAG"/>
    <property type="match status" value="1"/>
</dbReference>
<organism evidence="2 3">
    <name type="scientific">Paramuricea clavata</name>
    <name type="common">Red gorgonian</name>
    <name type="synonym">Violescent sea-whip</name>
    <dbReference type="NCBI Taxonomy" id="317549"/>
    <lineage>
        <taxon>Eukaryota</taxon>
        <taxon>Metazoa</taxon>
        <taxon>Cnidaria</taxon>
        <taxon>Anthozoa</taxon>
        <taxon>Octocorallia</taxon>
        <taxon>Malacalcyonacea</taxon>
        <taxon>Plexauridae</taxon>
        <taxon>Paramuricea</taxon>
    </lineage>
</organism>
<evidence type="ECO:0000256" key="1">
    <source>
        <dbReference type="ARBA" id="ARBA00022658"/>
    </source>
</evidence>